<dbReference type="InterPro" id="IPR039197">
    <property type="entry name" value="Mrs1/Cce1"/>
</dbReference>
<dbReference type="GO" id="GO:0000402">
    <property type="term" value="F:crossed form four-way junction DNA binding"/>
    <property type="evidence" value="ECO:0007669"/>
    <property type="project" value="TreeGrafter"/>
</dbReference>
<feature type="domain" description="Mitochondrial resolvase Ydc2 catalytic" evidence="1">
    <location>
        <begin position="11"/>
        <end position="357"/>
    </location>
</feature>
<organism evidence="2 3">
    <name type="scientific">Saccharomyces pastorianus</name>
    <name type="common">Lager yeast</name>
    <name type="synonym">Saccharomyces cerevisiae x Saccharomyces eubayanus</name>
    <dbReference type="NCBI Taxonomy" id="27292"/>
    <lineage>
        <taxon>Eukaryota</taxon>
        <taxon>Fungi</taxon>
        <taxon>Dikarya</taxon>
        <taxon>Ascomycota</taxon>
        <taxon>Saccharomycotina</taxon>
        <taxon>Saccharomycetes</taxon>
        <taxon>Saccharomycetales</taxon>
        <taxon>Saccharomycetaceae</taxon>
        <taxon>Saccharomyces</taxon>
    </lineage>
</organism>
<evidence type="ECO:0000313" key="3">
    <source>
        <dbReference type="Proteomes" id="UP000501346"/>
    </source>
</evidence>
<proteinExistence type="predicted"/>
<dbReference type="PANTHER" id="PTHR28072">
    <property type="entry name" value="CRUCIFORM CUTTING ENDONUCLEASE 1, MITOCHONDRIAL-RELATED"/>
    <property type="match status" value="1"/>
</dbReference>
<keyword evidence="3" id="KW-1185">Reference proteome</keyword>
<dbReference type="PANTHER" id="PTHR28072:SF1">
    <property type="entry name" value="CRUCIFORM CUTTING ENDONUCLEASE 1, MITOCHONDRIAL-RELATED"/>
    <property type="match status" value="1"/>
</dbReference>
<dbReference type="InterPro" id="IPR015242">
    <property type="entry name" value="Ydc2_cat"/>
</dbReference>
<reference evidence="2 3" key="1">
    <citation type="journal article" date="2019" name="BMC Genomics">
        <title>Chromosome level assembly and comparative genome analysis confirm lager-brewing yeasts originated from a single hybridization.</title>
        <authorList>
            <person name="Salazar A.N."/>
            <person name="Gorter de Vries A.R."/>
            <person name="van den Broek M."/>
            <person name="Brouwers N."/>
            <person name="de la Torre Cortes P."/>
            <person name="Kuijpers N.G.A."/>
            <person name="Daran J.G."/>
            <person name="Abeel T."/>
        </authorList>
    </citation>
    <scope>NUCLEOTIDE SEQUENCE [LARGE SCALE GENOMIC DNA]</scope>
    <source>
        <strain evidence="2 3">CBS 1483</strain>
    </source>
</reference>
<dbReference type="AlphaFoldDB" id="A0A6C1DT93"/>
<sequence length="363" mass="41272">MSPKNITRSVIPAIDLYCRKANFKTLKSLSMILGSKKEWYDTKKAPLRTFLVSRCGIFEQLRGRLVEDGKVNLFSVFLTNDSFSFCKMTVDDKFNTSLVDWQKIPFDSTFATDRRQNISLLPVDTLFATEKIISILGVSPNMTNLVSIERERSDLVDFNCKLQSNILEHLLYAKCQGVYVTPTNEKARLLAAVCNPEFIDTFWCELTPIRVSLKENPSISVPREYQMYDPVVRATIKEVVTKRLLRSAFDNDIDPLMCLHLDKGWKLKFPILSSTTGLNFSLKDCLSLDTGKDASDMTEVFLATMESSKVLRTYSNLADIVMKDNGRLDSGVLKQFNDYVKQEKLNLQHFQAGSSKFLKGAKI</sequence>
<dbReference type="Pfam" id="PF09159">
    <property type="entry name" value="Ydc2-catalyt"/>
    <property type="match status" value="1"/>
</dbReference>
<dbReference type="GO" id="GO:0005739">
    <property type="term" value="C:mitochondrion"/>
    <property type="evidence" value="ECO:0007669"/>
    <property type="project" value="TreeGrafter"/>
</dbReference>
<accession>A0A6C1DT93</accession>
<protein>
    <submittedName>
        <fullName evidence="2">Mitochondrial group I intron splicing protein</fullName>
    </submittedName>
</protein>
<dbReference type="Proteomes" id="UP000501346">
    <property type="component" value="Chromosome ScIX"/>
</dbReference>
<dbReference type="OrthoDB" id="4041867at2759"/>
<evidence type="ECO:0000313" key="2">
    <source>
        <dbReference type="EMBL" id="QID80242.1"/>
    </source>
</evidence>
<dbReference type="GO" id="GO:0000403">
    <property type="term" value="F:Y-form DNA binding"/>
    <property type="evidence" value="ECO:0007669"/>
    <property type="project" value="TreeGrafter"/>
</dbReference>
<dbReference type="GO" id="GO:0070336">
    <property type="term" value="F:flap-structured DNA binding"/>
    <property type="evidence" value="ECO:0007669"/>
    <property type="project" value="TreeGrafter"/>
</dbReference>
<name>A0A6C1DT93_SACPS</name>
<evidence type="ECO:0000259" key="1">
    <source>
        <dbReference type="Pfam" id="PF09159"/>
    </source>
</evidence>
<dbReference type="EMBL" id="CP048990">
    <property type="protein sequence ID" value="QID80242.1"/>
    <property type="molecule type" value="Genomic_DNA"/>
</dbReference>
<dbReference type="GO" id="GO:0004520">
    <property type="term" value="F:DNA endonuclease activity"/>
    <property type="evidence" value="ECO:0007669"/>
    <property type="project" value="TreeGrafter"/>
</dbReference>
<gene>
    <name evidence="2" type="primary">MRS1_1</name>
    <name evidence="2" type="ORF">GRS66_002557</name>
</gene>